<dbReference type="AlphaFoldDB" id="A0A0V8GLC9"/>
<feature type="compositionally biased region" description="Basic and acidic residues" evidence="2">
    <location>
        <begin position="141"/>
        <end position="159"/>
    </location>
</feature>
<protein>
    <submittedName>
        <fullName evidence="4">Competence protein ComF</fullName>
    </submittedName>
</protein>
<comment type="caution">
    <text evidence="4">The sequence shown here is derived from an EMBL/GenBank/DDBJ whole genome shotgun (WGS) entry which is preliminary data.</text>
</comment>
<dbReference type="Gene3D" id="3.40.50.2020">
    <property type="match status" value="1"/>
</dbReference>
<dbReference type="CDD" id="cd06223">
    <property type="entry name" value="PRTases_typeI"/>
    <property type="match status" value="1"/>
</dbReference>
<evidence type="ECO:0000256" key="2">
    <source>
        <dbReference type="SAM" id="MobiDB-lite"/>
    </source>
</evidence>
<dbReference type="OrthoDB" id="9779910at2"/>
<accession>A0A0V8GLC9</accession>
<organism evidence="4 5">
    <name type="scientific">Exiguobacterium indicum</name>
    <dbReference type="NCBI Taxonomy" id="296995"/>
    <lineage>
        <taxon>Bacteria</taxon>
        <taxon>Bacillati</taxon>
        <taxon>Bacillota</taxon>
        <taxon>Bacilli</taxon>
        <taxon>Bacillales</taxon>
        <taxon>Bacillales Family XII. Incertae Sedis</taxon>
        <taxon>Exiguobacterium</taxon>
    </lineage>
</organism>
<evidence type="ECO:0000313" key="5">
    <source>
        <dbReference type="Proteomes" id="UP000053797"/>
    </source>
</evidence>
<evidence type="ECO:0000259" key="3">
    <source>
        <dbReference type="Pfam" id="PF00156"/>
    </source>
</evidence>
<evidence type="ECO:0000256" key="1">
    <source>
        <dbReference type="ARBA" id="ARBA00008007"/>
    </source>
</evidence>
<comment type="similarity">
    <text evidence="1">Belongs to the ComF/GntX family.</text>
</comment>
<dbReference type="InterPro" id="IPR000836">
    <property type="entry name" value="PRTase_dom"/>
</dbReference>
<dbReference type="Proteomes" id="UP000053797">
    <property type="component" value="Unassembled WGS sequence"/>
</dbReference>
<dbReference type="PANTHER" id="PTHR47505">
    <property type="entry name" value="DNA UTILIZATION PROTEIN YHGH"/>
    <property type="match status" value="1"/>
</dbReference>
<dbReference type="EMBL" id="LNQL01000001">
    <property type="protein sequence ID" value="KSU51002.1"/>
    <property type="molecule type" value="Genomic_DNA"/>
</dbReference>
<feature type="domain" description="Phosphoribosyltransferase" evidence="3">
    <location>
        <begin position="126"/>
        <end position="210"/>
    </location>
</feature>
<feature type="region of interest" description="Disordered" evidence="2">
    <location>
        <begin position="141"/>
        <end position="163"/>
    </location>
</feature>
<evidence type="ECO:0000313" key="4">
    <source>
        <dbReference type="EMBL" id="KSU51002.1"/>
    </source>
</evidence>
<dbReference type="SUPFAM" id="SSF53271">
    <property type="entry name" value="PRTase-like"/>
    <property type="match status" value="1"/>
</dbReference>
<dbReference type="PANTHER" id="PTHR47505:SF1">
    <property type="entry name" value="DNA UTILIZATION PROTEIN YHGH"/>
    <property type="match status" value="1"/>
</dbReference>
<proteinExistence type="inferred from homology"/>
<dbReference type="InterPro" id="IPR029057">
    <property type="entry name" value="PRTase-like"/>
</dbReference>
<dbReference type="InterPro" id="IPR051910">
    <property type="entry name" value="ComF/GntX_DNA_util-trans"/>
</dbReference>
<name>A0A0V8GLC9_9BACL</name>
<sequence>MKCLCCQHDFIPNWELSNMWTSQNICNPCKMKFVKSGGCVDCGKPGIELCQDCRRWQNLDLPLHTRTMYLYNEEAKTFMHRYKFLGDTVLIRMFTDELKKVKMRRGWIVPIPLSRDRLSERKFNQAEEIARRMNGKVTLALKRDEGTPQSRKSREERLKRSNPFHVTKEVAGKNILLVDDVYTTGITLRQAMVRLKEAGASEISAVTLFRSI</sequence>
<dbReference type="Pfam" id="PF00156">
    <property type="entry name" value="Pribosyltran"/>
    <property type="match status" value="1"/>
</dbReference>
<reference evidence="4 5" key="1">
    <citation type="journal article" date="2015" name="Int. J. Syst. Evol. Microbiol.">
        <title>Exiguobacterium enclense sp. nov., isolated from sediment.</title>
        <authorList>
            <person name="Dastager S.G."/>
            <person name="Mawlankar R."/>
            <person name="Sonalkar V.V."/>
            <person name="Thorat M.N."/>
            <person name="Mual P."/>
            <person name="Verma A."/>
            <person name="Krishnamurthi S."/>
            <person name="Tang S.K."/>
            <person name="Li W.J."/>
        </authorList>
    </citation>
    <scope>NUCLEOTIDE SEQUENCE [LARGE SCALE GENOMIC DNA]</scope>
    <source>
        <strain evidence="4 5">NIO-1109</strain>
    </source>
</reference>
<gene>
    <name evidence="4" type="ORF">AS033_01590</name>
</gene>